<accession>A0ABU0A048</accession>
<organism evidence="1 2">
    <name type="scientific">Evansella vedderi</name>
    <dbReference type="NCBI Taxonomy" id="38282"/>
    <lineage>
        <taxon>Bacteria</taxon>
        <taxon>Bacillati</taxon>
        <taxon>Bacillota</taxon>
        <taxon>Bacilli</taxon>
        <taxon>Bacillales</taxon>
        <taxon>Bacillaceae</taxon>
        <taxon>Evansella</taxon>
    </lineage>
</organism>
<keyword evidence="2" id="KW-1185">Reference proteome</keyword>
<reference evidence="1 2" key="1">
    <citation type="submission" date="2023-07" db="EMBL/GenBank/DDBJ databases">
        <title>Genomic Encyclopedia of Type Strains, Phase IV (KMG-IV): sequencing the most valuable type-strain genomes for metagenomic binning, comparative biology and taxonomic classification.</title>
        <authorList>
            <person name="Goeker M."/>
        </authorList>
    </citation>
    <scope>NUCLEOTIDE SEQUENCE [LARGE SCALE GENOMIC DNA]</scope>
    <source>
        <strain evidence="1 2">DSM 9768</strain>
    </source>
</reference>
<dbReference type="Proteomes" id="UP001230005">
    <property type="component" value="Unassembled WGS sequence"/>
</dbReference>
<evidence type="ECO:0000313" key="2">
    <source>
        <dbReference type="Proteomes" id="UP001230005"/>
    </source>
</evidence>
<gene>
    <name evidence="1" type="ORF">J2S74_003914</name>
</gene>
<dbReference type="EMBL" id="JAUSUG010000017">
    <property type="protein sequence ID" value="MDQ0256494.1"/>
    <property type="molecule type" value="Genomic_DNA"/>
</dbReference>
<proteinExistence type="predicted"/>
<sequence>MEVGMEGRPGVAFMNATNLLLVKAGSAPLKAFECTVCYVPHISFFIGRHDANVFQTVNKGGTARKYNSLRPLMTNGSFLY</sequence>
<name>A0ABU0A048_9BACI</name>
<comment type="caution">
    <text evidence="1">The sequence shown here is derived from an EMBL/GenBank/DDBJ whole genome shotgun (WGS) entry which is preliminary data.</text>
</comment>
<protein>
    <submittedName>
        <fullName evidence="1">Uncharacterized protein</fullName>
    </submittedName>
</protein>
<evidence type="ECO:0000313" key="1">
    <source>
        <dbReference type="EMBL" id="MDQ0256494.1"/>
    </source>
</evidence>